<evidence type="ECO:0000313" key="2">
    <source>
        <dbReference type="Proteomes" id="UP001319200"/>
    </source>
</evidence>
<organism evidence="1 2">
    <name type="scientific">Chryseosolibacter histidini</name>
    <dbReference type="NCBI Taxonomy" id="2782349"/>
    <lineage>
        <taxon>Bacteria</taxon>
        <taxon>Pseudomonadati</taxon>
        <taxon>Bacteroidota</taxon>
        <taxon>Cytophagia</taxon>
        <taxon>Cytophagales</taxon>
        <taxon>Chryseotaleaceae</taxon>
        <taxon>Chryseosolibacter</taxon>
    </lineage>
</organism>
<dbReference type="SUPFAM" id="SSF52540">
    <property type="entry name" value="P-loop containing nucleoside triphosphate hydrolases"/>
    <property type="match status" value="1"/>
</dbReference>
<dbReference type="Proteomes" id="UP001319200">
    <property type="component" value="Unassembled WGS sequence"/>
</dbReference>
<dbReference type="RefSeq" id="WP_254159527.1">
    <property type="nucleotide sequence ID" value="NZ_JAHESF010000001.1"/>
</dbReference>
<evidence type="ECO:0000313" key="1">
    <source>
        <dbReference type="EMBL" id="MBT1695455.1"/>
    </source>
</evidence>
<comment type="caution">
    <text evidence="1">The sequence shown here is derived from an EMBL/GenBank/DDBJ whole genome shotgun (WGS) entry which is preliminary data.</text>
</comment>
<accession>A0AAP2GMC0</accession>
<keyword evidence="2" id="KW-1185">Reference proteome</keyword>
<sequence length="268" mass="31148">MRDFLYIFFHIYKCAGSSVIRKIKGEKLKRQCLHVHFTDPAGKNNADTVPLITGQTVLEDYLANLSPAEKNRMKFIVGHSTYMGVHEHFPGRPFRYFTFIRNPVSRMRSLYNYARFNMENGSTDSWLGFYKNAQGIPISFTEWVNKLPEQHNPIIDLLFQFDNANGVPVVNSHYSEQEVARAQSILRKFHFIGITEHKDDYLGLMKLLNMRAEVQYVNVTPKNYILEKELPPATEILRAKMQHDLRLYNECLSGNFDNVGIRDLAENH</sequence>
<dbReference type="Gene3D" id="3.40.50.300">
    <property type="entry name" value="P-loop containing nucleotide triphosphate hydrolases"/>
    <property type="match status" value="1"/>
</dbReference>
<reference evidence="1 2" key="1">
    <citation type="submission" date="2021-05" db="EMBL/GenBank/DDBJ databases">
        <title>A Polyphasic approach of four new species of the genus Ohtaekwangia: Ohtaekwangia histidinii sp. nov., Ohtaekwangia cretensis sp. nov., Ohtaekwangia indiensis sp. nov., Ohtaekwangia reichenbachii sp. nov. from diverse environment.</title>
        <authorList>
            <person name="Octaviana S."/>
        </authorList>
    </citation>
    <scope>NUCLEOTIDE SEQUENCE [LARGE SCALE GENOMIC DNA]</scope>
    <source>
        <strain evidence="1 2">PWU4</strain>
    </source>
</reference>
<proteinExistence type="predicted"/>
<dbReference type="InterPro" id="IPR027417">
    <property type="entry name" value="P-loop_NTPase"/>
</dbReference>
<dbReference type="AlphaFoldDB" id="A0AAP2GMC0"/>
<name>A0AAP2GMC0_9BACT</name>
<gene>
    <name evidence="1" type="ORF">KK083_01115</name>
</gene>
<protein>
    <submittedName>
        <fullName evidence="1">Sulfotransferase family 2 domain-containing protein</fullName>
    </submittedName>
</protein>
<dbReference type="EMBL" id="JAHESF010000001">
    <property type="protein sequence ID" value="MBT1695455.1"/>
    <property type="molecule type" value="Genomic_DNA"/>
</dbReference>